<sequence length="405" mass="44290">MYEGYLSFGGIEIGNRQRTEAYLKANVPEIQWDKETAGLNVALGHAAYVSPAADGAPWYRASRPATGRFYGLWIHKITGIEDSTRTVTGTELLGDGGISTQARHASREIRVVATMFAADAEAMEEGKTWLNEALAQDACGPSMGLGCTGHQVSVYTAQPTTIAEANARRRTYYKTVTIDGPSYKKDLGHKKVLGWKVDITIRANRPWAFTNATILYTSDVTAGSSFTDPAGENCSAMDDPYLDFIDDPFYTAIQKPPRPATILPPNILKISSWRRRTFALTAASQDRWGRTVPSLRVTTAAGVAKQLRIRFYQGTTTTAGCGYDGEFLISYIPANSVMFIDGVKREIYVTLPDGRRVAGGHLLYGSDGRPFSWPSMGCQQAYTMTADIMPGQTGVTVQLETSTRE</sequence>
<proteinExistence type="predicted"/>
<organism evidence="1 2">
    <name type="scientific">Arthrobacter phage Tank</name>
    <dbReference type="NCBI Taxonomy" id="1772319"/>
    <lineage>
        <taxon>Viruses</taxon>
        <taxon>Duplodnaviria</taxon>
        <taxon>Heunggongvirae</taxon>
        <taxon>Uroviricota</taxon>
        <taxon>Caudoviricetes</taxon>
        <taxon>Tankvirus</taxon>
        <taxon>Tankvirus tank</taxon>
    </lineage>
</organism>
<accession>A0A0U4IYH2</accession>
<reference evidence="1 2" key="1">
    <citation type="submission" date="2015-11" db="EMBL/GenBank/DDBJ databases">
        <authorList>
            <person name="Menninger J.E."/>
            <person name="Lamey M.E."/>
            <person name="Lindemann J.M."/>
            <person name="Martynyuk T."/>
            <person name="Mele F.E."/>
            <person name="Nabua C.T."/>
            <person name="Napoli C.K."/>
            <person name="Santiago L.M."/>
            <person name="Sweetman A.T."/>
            <person name="Weinstein J.L."/>
            <person name="Barrett N.A."/>
            <person name="Buerkert T.R."/>
            <person name="Cautela J.A."/>
            <person name="Egan M.S."/>
            <person name="Erb J.E."/>
            <person name="Garrigan K.E."/>
            <person name="Hagan D.J."/>
            <person name="Hartwell M.C."/>
            <person name="Hyduchak K.M."/>
            <person name="Jacob A.E."/>
            <person name="DeNigris D.M."/>
            <person name="London S.C."/>
            <person name="King-Smith C."/>
            <person name="Lee-Soety J.Y."/>
            <person name="Bradley K.W."/>
            <person name="Asai D.J."/>
            <person name="Bowman C.A."/>
            <person name="Russell D.A."/>
            <person name="Pope W.H."/>
            <person name="Jacobs-Sera D."/>
            <person name="Hendrix R.W."/>
            <person name="Hatfull G.F."/>
        </authorList>
    </citation>
    <scope>NUCLEOTIDE SEQUENCE [LARGE SCALE GENOMIC DNA]</scope>
</reference>
<evidence type="ECO:0008006" key="3">
    <source>
        <dbReference type="Google" id="ProtNLM"/>
    </source>
</evidence>
<dbReference type="KEGG" id="vg:40079947"/>
<dbReference type="GeneID" id="40079947"/>
<dbReference type="Proteomes" id="UP000224284">
    <property type="component" value="Segment"/>
</dbReference>
<name>A0A0U4IYH2_9CAUD</name>
<protein>
    <recommendedName>
        <fullName evidence="3">Minor tail protein</fullName>
    </recommendedName>
</protein>
<evidence type="ECO:0000313" key="1">
    <source>
        <dbReference type="EMBL" id="ALY10567.1"/>
    </source>
</evidence>
<dbReference type="EMBL" id="KU160669">
    <property type="protein sequence ID" value="ALY10567.1"/>
    <property type="molecule type" value="Genomic_DNA"/>
</dbReference>
<evidence type="ECO:0000313" key="2">
    <source>
        <dbReference type="Proteomes" id="UP000224284"/>
    </source>
</evidence>
<dbReference type="RefSeq" id="YP_009604057.1">
    <property type="nucleotide sequence ID" value="NC_041961.1"/>
</dbReference>
<gene>
    <name evidence="1" type="primary">32</name>
    <name evidence="1" type="ORF">TANK_32</name>
</gene>
<keyword evidence="2" id="KW-1185">Reference proteome</keyword>